<feature type="transmembrane region" description="Helical" evidence="2">
    <location>
        <begin position="178"/>
        <end position="196"/>
    </location>
</feature>
<feature type="transmembrane region" description="Helical" evidence="2">
    <location>
        <begin position="208"/>
        <end position="227"/>
    </location>
</feature>
<dbReference type="AlphaFoldDB" id="A0A9W4GPI9"/>
<feature type="transmembrane region" description="Helical" evidence="2">
    <location>
        <begin position="475"/>
        <end position="493"/>
    </location>
</feature>
<evidence type="ECO:0000256" key="2">
    <source>
        <dbReference type="SAM" id="Phobius"/>
    </source>
</evidence>
<keyword evidence="2" id="KW-0472">Membrane</keyword>
<feature type="transmembrane region" description="Helical" evidence="2">
    <location>
        <begin position="270"/>
        <end position="290"/>
    </location>
</feature>
<accession>A0A9W4GPI9</accession>
<feature type="transmembrane region" description="Helical" evidence="2">
    <location>
        <begin position="538"/>
        <end position="562"/>
    </location>
</feature>
<sequence>MTAGTDAETPRAPLALELLVHGVGGTTPERMLGDPRTVCLAGDDTAGVHRRACDADAEQHPERHHEAPVPEAYCWSNLTSGNGSRALWLLLLPFMIANLAHWMRPPSHRQRSARGYGAAVRLLALTLTVLLVAAACEVALDLVGWQCAGSARCVRGSSWLGFAAAGRGGWWSEPGRRLALAALVPAALTALLWWLSHRTWSAYESQRPAPGAAAAPGTPALAMPGFWYGRRSVARLRSAHTAAALLTVAAAVTVPALRHDRGGARLPLQVLGWTLAALIAALAAAAVTVTCRAARSEAGLDDATDHGTSRALLAGALAALAAAALYAGWHRPAWASTGRLPAAQAVTALTVLQGALIAALAVLAALLHHSPPHDPEDGSPGAAAPSAVAGPPSQADGVGVGSGAEPSAVAGSSPQAVPLRGLGGPAVGLLGCGLGGVLTGGVAQRAADWLDRGRTPGEAGSPLAGPPAVLTWEASVIPVVLGLLAVTAAAVVWRLRRRERALRGEVEAAYSDEQHRPARTRQIAGAVARAGLTDSAPLLVAVVCAAAFVLGAAAVTGALTGGGTPGERAAGAPAVVAAGAGAAQAMGSWLVGAGVVALVALGRRAYRDPAARRTVGILWDVGTFWPRAAHPFAPPCYAERAVPDLSWRMESWTARTGGRIILSGHSQGSVLSAAAVWQLDPETRGRVALLTYGCPLTRLYGRWFPAYFGQRSLHGLHRDMHAWRNLWRRTDPIGGPVGIPGPGEPVDRGPLLDPVAYGRSARHPLPEPVRGHSGFQADPAFARERAALLAQVVQEGLRGSGKALPAQGSSGRSSG</sequence>
<organism evidence="3 4">
    <name type="scientific">Actinacidiphila cocklensis</name>
    <dbReference type="NCBI Taxonomy" id="887465"/>
    <lineage>
        <taxon>Bacteria</taxon>
        <taxon>Bacillati</taxon>
        <taxon>Actinomycetota</taxon>
        <taxon>Actinomycetes</taxon>
        <taxon>Kitasatosporales</taxon>
        <taxon>Streptomycetaceae</taxon>
        <taxon>Actinacidiphila</taxon>
    </lineage>
</organism>
<proteinExistence type="predicted"/>
<feature type="transmembrane region" description="Helical" evidence="2">
    <location>
        <begin position="239"/>
        <end position="258"/>
    </location>
</feature>
<dbReference type="InterPro" id="IPR029058">
    <property type="entry name" value="AB_hydrolase_fold"/>
</dbReference>
<feature type="transmembrane region" description="Helical" evidence="2">
    <location>
        <begin position="574"/>
        <end position="602"/>
    </location>
</feature>
<keyword evidence="4" id="KW-1185">Reference proteome</keyword>
<reference evidence="3" key="1">
    <citation type="submission" date="2021-05" db="EMBL/GenBank/DDBJ databases">
        <authorList>
            <person name="Arsene-Ploetze F."/>
        </authorList>
    </citation>
    <scope>NUCLEOTIDE SEQUENCE</scope>
    <source>
        <strain evidence="3">DSM 42138</strain>
    </source>
</reference>
<gene>
    <name evidence="3" type="ORF">SCOCK_170108</name>
</gene>
<dbReference type="Proteomes" id="UP001152519">
    <property type="component" value="Unassembled WGS sequence"/>
</dbReference>
<evidence type="ECO:0000313" key="3">
    <source>
        <dbReference type="EMBL" id="CAG6392550.1"/>
    </source>
</evidence>
<feature type="transmembrane region" description="Helical" evidence="2">
    <location>
        <begin position="115"/>
        <end position="135"/>
    </location>
</feature>
<feature type="transmembrane region" description="Helical" evidence="2">
    <location>
        <begin position="310"/>
        <end position="329"/>
    </location>
</feature>
<feature type="region of interest" description="Disordered" evidence="1">
    <location>
        <begin position="371"/>
        <end position="414"/>
    </location>
</feature>
<feature type="compositionally biased region" description="Low complexity" evidence="1">
    <location>
        <begin position="378"/>
        <end position="395"/>
    </location>
</feature>
<protein>
    <recommendedName>
        <fullName evidence="5">Integral membrane protein</fullName>
    </recommendedName>
</protein>
<evidence type="ECO:0000313" key="4">
    <source>
        <dbReference type="Proteomes" id="UP001152519"/>
    </source>
</evidence>
<name>A0A9W4GPI9_9ACTN</name>
<evidence type="ECO:0008006" key="5">
    <source>
        <dbReference type="Google" id="ProtNLM"/>
    </source>
</evidence>
<feature type="transmembrane region" description="Helical" evidence="2">
    <location>
        <begin position="341"/>
        <end position="367"/>
    </location>
</feature>
<comment type="caution">
    <text evidence="3">The sequence shown here is derived from an EMBL/GenBank/DDBJ whole genome shotgun (WGS) entry which is preliminary data.</text>
</comment>
<evidence type="ECO:0000256" key="1">
    <source>
        <dbReference type="SAM" id="MobiDB-lite"/>
    </source>
</evidence>
<keyword evidence="2" id="KW-1133">Transmembrane helix</keyword>
<dbReference type="SUPFAM" id="SSF53474">
    <property type="entry name" value="alpha/beta-Hydrolases"/>
    <property type="match status" value="1"/>
</dbReference>
<dbReference type="EMBL" id="CAJSLV010000045">
    <property type="protein sequence ID" value="CAG6392550.1"/>
    <property type="molecule type" value="Genomic_DNA"/>
</dbReference>
<keyword evidence="2" id="KW-0812">Transmembrane</keyword>
<feature type="transmembrane region" description="Helical" evidence="2">
    <location>
        <begin position="86"/>
        <end position="103"/>
    </location>
</feature>